<dbReference type="InterPro" id="IPR002481">
    <property type="entry name" value="FUR"/>
</dbReference>
<comment type="similarity">
    <text evidence="2">Belongs to the Fur family.</text>
</comment>
<accession>A0A6H9WM31</accession>
<evidence type="ECO:0000256" key="12">
    <source>
        <dbReference type="PIRSR" id="PIRSR602481-2"/>
    </source>
</evidence>
<dbReference type="Gene3D" id="1.10.10.10">
    <property type="entry name" value="Winged helix-like DNA-binding domain superfamily/Winged helix DNA-binding domain"/>
    <property type="match status" value="1"/>
</dbReference>
<dbReference type="AlphaFoldDB" id="A0A6H9WM31"/>
<dbReference type="GO" id="GO:0000976">
    <property type="term" value="F:transcription cis-regulatory region binding"/>
    <property type="evidence" value="ECO:0007669"/>
    <property type="project" value="TreeGrafter"/>
</dbReference>
<evidence type="ECO:0000256" key="10">
    <source>
        <dbReference type="ARBA" id="ARBA00023163"/>
    </source>
</evidence>
<evidence type="ECO:0000256" key="8">
    <source>
        <dbReference type="ARBA" id="ARBA00023015"/>
    </source>
</evidence>
<name>A0A6H9WM31_9MICO</name>
<reference evidence="14 15" key="1">
    <citation type="submission" date="2019-09" db="EMBL/GenBank/DDBJ databases">
        <title>Phylogeny of genus Pseudoclavibacter and closely related genus.</title>
        <authorList>
            <person name="Li Y."/>
        </authorList>
    </citation>
    <scope>NUCLEOTIDE SEQUENCE [LARGE SCALE GENOMIC DNA]</scope>
    <source>
        <strain evidence="14 15">EGI 60007</strain>
    </source>
</reference>
<feature type="binding site" evidence="11">
    <location>
        <position position="114"/>
    </location>
    <ligand>
        <name>Zn(2+)</name>
        <dbReference type="ChEBI" id="CHEBI:29105"/>
    </ligand>
</feature>
<organism evidence="14 15">
    <name type="scientific">Pseudoclavibacter endophyticus</name>
    <dbReference type="NCBI Taxonomy" id="1778590"/>
    <lineage>
        <taxon>Bacteria</taxon>
        <taxon>Bacillati</taxon>
        <taxon>Actinomycetota</taxon>
        <taxon>Actinomycetes</taxon>
        <taxon>Micrococcales</taxon>
        <taxon>Microbacteriaceae</taxon>
        <taxon>Pseudoclavibacter</taxon>
    </lineage>
</organism>
<feature type="binding site" evidence="12">
    <location>
        <position position="146"/>
    </location>
    <ligand>
        <name>Fe cation</name>
        <dbReference type="ChEBI" id="CHEBI:24875"/>
    </ligand>
</feature>
<feature type="binding site" evidence="12">
    <location>
        <position position="129"/>
    </location>
    <ligand>
        <name>Fe cation</name>
        <dbReference type="ChEBI" id="CHEBI:24875"/>
    </ligand>
</feature>
<evidence type="ECO:0000256" key="2">
    <source>
        <dbReference type="ARBA" id="ARBA00007957"/>
    </source>
</evidence>
<evidence type="ECO:0000256" key="5">
    <source>
        <dbReference type="ARBA" id="ARBA00022491"/>
    </source>
</evidence>
<comment type="subunit">
    <text evidence="3">Homodimer.</text>
</comment>
<keyword evidence="8" id="KW-0805">Transcription regulation</keyword>
<feature type="binding site" evidence="11">
    <location>
        <position position="157"/>
    </location>
    <ligand>
        <name>Zn(2+)</name>
        <dbReference type="ChEBI" id="CHEBI:29105"/>
    </ligand>
</feature>
<dbReference type="EMBL" id="WBJY01000001">
    <property type="protein sequence ID" value="KAB1648871.1"/>
    <property type="molecule type" value="Genomic_DNA"/>
</dbReference>
<keyword evidence="7 11" id="KW-0862">Zinc</keyword>
<feature type="binding site" evidence="11">
    <location>
        <position position="117"/>
    </location>
    <ligand>
        <name>Zn(2+)</name>
        <dbReference type="ChEBI" id="CHEBI:29105"/>
    </ligand>
</feature>
<evidence type="ECO:0000256" key="1">
    <source>
        <dbReference type="ARBA" id="ARBA00004496"/>
    </source>
</evidence>
<comment type="cofactor">
    <cofactor evidence="12">
        <name>Mn(2+)</name>
        <dbReference type="ChEBI" id="CHEBI:29035"/>
    </cofactor>
    <cofactor evidence="12">
        <name>Fe(2+)</name>
        <dbReference type="ChEBI" id="CHEBI:29033"/>
    </cofactor>
    <text evidence="12">Binds 1 Mn(2+) or Fe(2+) ion per subunit.</text>
</comment>
<dbReference type="InterPro" id="IPR036388">
    <property type="entry name" value="WH-like_DNA-bd_sf"/>
</dbReference>
<keyword evidence="5" id="KW-0678">Repressor</keyword>
<comment type="subcellular location">
    <subcellularLocation>
        <location evidence="1">Cytoplasm</location>
    </subcellularLocation>
</comment>
<evidence type="ECO:0000256" key="9">
    <source>
        <dbReference type="ARBA" id="ARBA00023125"/>
    </source>
</evidence>
<evidence type="ECO:0000256" key="3">
    <source>
        <dbReference type="ARBA" id="ARBA00011738"/>
    </source>
</evidence>
<dbReference type="SUPFAM" id="SSF46785">
    <property type="entry name" value="Winged helix' DNA-binding domain"/>
    <property type="match status" value="1"/>
</dbReference>
<keyword evidence="12" id="KW-0408">Iron</keyword>
<evidence type="ECO:0000256" key="11">
    <source>
        <dbReference type="PIRSR" id="PIRSR602481-1"/>
    </source>
</evidence>
<dbReference type="GO" id="GO:1900376">
    <property type="term" value="P:regulation of secondary metabolite biosynthetic process"/>
    <property type="evidence" value="ECO:0007669"/>
    <property type="project" value="TreeGrafter"/>
</dbReference>
<evidence type="ECO:0000256" key="13">
    <source>
        <dbReference type="SAM" id="MobiDB-lite"/>
    </source>
</evidence>
<dbReference type="GO" id="GO:0045892">
    <property type="term" value="P:negative regulation of DNA-templated transcription"/>
    <property type="evidence" value="ECO:0007669"/>
    <property type="project" value="TreeGrafter"/>
</dbReference>
<dbReference type="Pfam" id="PF01475">
    <property type="entry name" value="FUR"/>
    <property type="match status" value="1"/>
</dbReference>
<keyword evidence="9" id="KW-0238">DNA-binding</keyword>
<dbReference type="InterPro" id="IPR043135">
    <property type="entry name" value="Fur_C"/>
</dbReference>
<dbReference type="InterPro" id="IPR036390">
    <property type="entry name" value="WH_DNA-bd_sf"/>
</dbReference>
<evidence type="ECO:0000313" key="15">
    <source>
        <dbReference type="Proteomes" id="UP000431744"/>
    </source>
</evidence>
<sequence>MIDRSLSGDGDAREGAADPAGQQSHGRVAVKPARRNTWQREAVRDALIDADAFVSAQALHQQLAERGTKIGLATVYRALASLADEEQADTLMSTDGEAVYRACDMESHHHHLICRECGRAEEIEGEPVEQWAASVAAEHGYSEPRHIIDIFGTCPDCRARRSGR</sequence>
<feature type="region of interest" description="Disordered" evidence="13">
    <location>
        <begin position="1"/>
        <end position="33"/>
    </location>
</feature>
<feature type="binding site" evidence="11">
    <location>
        <position position="154"/>
    </location>
    <ligand>
        <name>Zn(2+)</name>
        <dbReference type="ChEBI" id="CHEBI:29105"/>
    </ligand>
</feature>
<keyword evidence="15" id="KW-1185">Reference proteome</keyword>
<feature type="binding site" evidence="12">
    <location>
        <position position="108"/>
    </location>
    <ligand>
        <name>Fe cation</name>
        <dbReference type="ChEBI" id="CHEBI:24875"/>
    </ligand>
</feature>
<dbReference type="RefSeq" id="WP_158027425.1">
    <property type="nucleotide sequence ID" value="NZ_BMHG01000001.1"/>
</dbReference>
<keyword evidence="6 11" id="KW-0479">Metal-binding</keyword>
<dbReference type="GO" id="GO:0005829">
    <property type="term" value="C:cytosol"/>
    <property type="evidence" value="ECO:0007669"/>
    <property type="project" value="TreeGrafter"/>
</dbReference>
<evidence type="ECO:0000256" key="4">
    <source>
        <dbReference type="ARBA" id="ARBA00022490"/>
    </source>
</evidence>
<dbReference type="GO" id="GO:0008270">
    <property type="term" value="F:zinc ion binding"/>
    <property type="evidence" value="ECO:0007669"/>
    <property type="project" value="TreeGrafter"/>
</dbReference>
<evidence type="ECO:0000256" key="6">
    <source>
        <dbReference type="ARBA" id="ARBA00022723"/>
    </source>
</evidence>
<dbReference type="CDD" id="cd07153">
    <property type="entry name" value="Fur_like"/>
    <property type="match status" value="1"/>
</dbReference>
<protein>
    <submittedName>
        <fullName evidence="14">Transcriptional repressor</fullName>
    </submittedName>
</protein>
<keyword evidence="4" id="KW-0963">Cytoplasm</keyword>
<evidence type="ECO:0000256" key="7">
    <source>
        <dbReference type="ARBA" id="ARBA00022833"/>
    </source>
</evidence>
<dbReference type="GO" id="GO:0003700">
    <property type="term" value="F:DNA-binding transcription factor activity"/>
    <property type="evidence" value="ECO:0007669"/>
    <property type="project" value="InterPro"/>
</dbReference>
<evidence type="ECO:0000313" key="14">
    <source>
        <dbReference type="EMBL" id="KAB1648871.1"/>
    </source>
</evidence>
<gene>
    <name evidence="14" type="ORF">F8O04_00775</name>
</gene>
<keyword evidence="10" id="KW-0804">Transcription</keyword>
<proteinExistence type="inferred from homology"/>
<comment type="cofactor">
    <cofactor evidence="11">
        <name>Zn(2+)</name>
        <dbReference type="ChEBI" id="CHEBI:29105"/>
    </cofactor>
    <text evidence="11">Binds 1 zinc ion per subunit.</text>
</comment>
<dbReference type="OrthoDB" id="8659436at2"/>
<dbReference type="Gene3D" id="3.30.1490.190">
    <property type="match status" value="1"/>
</dbReference>
<dbReference type="PANTHER" id="PTHR33202">
    <property type="entry name" value="ZINC UPTAKE REGULATION PROTEIN"/>
    <property type="match status" value="1"/>
</dbReference>
<comment type="caution">
    <text evidence="14">The sequence shown here is derived from an EMBL/GenBank/DDBJ whole genome shotgun (WGS) entry which is preliminary data.</text>
</comment>
<dbReference type="Proteomes" id="UP000431744">
    <property type="component" value="Unassembled WGS sequence"/>
</dbReference>
<dbReference type="PANTHER" id="PTHR33202:SF2">
    <property type="entry name" value="FERRIC UPTAKE REGULATION PROTEIN"/>
    <property type="match status" value="1"/>
</dbReference>